<dbReference type="GO" id="GO:0003796">
    <property type="term" value="F:lysozyme activity"/>
    <property type="evidence" value="ECO:0007669"/>
    <property type="project" value="UniProtKB-EC"/>
</dbReference>
<gene>
    <name evidence="3" type="ORF">IMG5_101000</name>
</gene>
<protein>
    <submittedName>
        <fullName evidence="3">Tld family protein, putative</fullName>
        <ecNumber evidence="3">3.1.3.33</ecNumber>
        <ecNumber evidence="3">3.2.1.17</ecNumber>
    </submittedName>
</protein>
<feature type="non-terminal residue" evidence="3">
    <location>
        <position position="1"/>
    </location>
</feature>
<accession>G0QSG8</accession>
<name>G0QSG8_ICHMU</name>
<sequence>SEEEYQDGNQENTQHSKSSADNQFHLEQNNQLEEEQQYITYTTTNQDTLIGLSIKFNISEAKIKMINGISDLLFPGLVKGYFFLKKKLIQFKKIIKKQLKFPVPKETAQIQFSKSFTISKNNSRDFTDKSLSPVIKTTKQVKENNEQNLLTLNVIKDVQDEEQKIQENQEFIQLSQEIQNKNEIKQNFYYCTQQGNILGNIIITDKQIRFDPSLSYSNNMSQLQNIIRNTMYVLIYKLENSIFFRFTWNQFKYVKKLISYLKNYNDILFFRLYRNVQDESPCILIIQTFAGDILGSYLSDPIQISTKFYGTGECFLFKFQDDVIQCYKSTGINEHYMFSDSEGLGVGCGEEKFGLYIQKDLFKGQTNQCQTYDNELLVSTNKNTFKIKKLEILGLDM</sequence>
<reference evidence="3 4" key="1">
    <citation type="submission" date="2011-07" db="EMBL/GenBank/DDBJ databases">
        <authorList>
            <person name="Coyne R."/>
            <person name="Brami D."/>
            <person name="Johnson J."/>
            <person name="Hostetler J."/>
            <person name="Hannick L."/>
            <person name="Clark T."/>
            <person name="Cassidy-Hanley D."/>
            <person name="Inman J."/>
        </authorList>
    </citation>
    <scope>NUCLEOTIDE SEQUENCE [LARGE SCALE GENOMIC DNA]</scope>
    <source>
        <strain evidence="3 4">G5</strain>
    </source>
</reference>
<dbReference type="EC" id="3.2.1.17" evidence="3"/>
<dbReference type="PANTHER" id="PTHR23354">
    <property type="entry name" value="NUCLEOLAR PROTEIN 7/ESTROGEN RECEPTOR COACTIVATOR-RELATED"/>
    <property type="match status" value="1"/>
</dbReference>
<evidence type="ECO:0000313" key="3">
    <source>
        <dbReference type="EMBL" id="EGR31847.1"/>
    </source>
</evidence>
<dbReference type="Pfam" id="PF07534">
    <property type="entry name" value="TLD"/>
    <property type="match status" value="1"/>
</dbReference>
<dbReference type="Gene3D" id="3.10.350.10">
    <property type="entry name" value="LysM domain"/>
    <property type="match status" value="1"/>
</dbReference>
<dbReference type="RefSeq" id="XP_004035333.1">
    <property type="nucleotide sequence ID" value="XM_004035285.1"/>
</dbReference>
<dbReference type="PROSITE" id="PS51886">
    <property type="entry name" value="TLDC"/>
    <property type="match status" value="1"/>
</dbReference>
<feature type="domain" description="TLDc" evidence="2">
    <location>
        <begin position="213"/>
        <end position="396"/>
    </location>
</feature>
<keyword evidence="3" id="KW-0326">Glycosidase</keyword>
<dbReference type="InParanoid" id="G0QSG8"/>
<proteinExistence type="predicted"/>
<feature type="region of interest" description="Disordered" evidence="1">
    <location>
        <begin position="1"/>
        <end position="22"/>
    </location>
</feature>
<feature type="compositionally biased region" description="Polar residues" evidence="1">
    <location>
        <begin position="7"/>
        <end position="22"/>
    </location>
</feature>
<organism evidence="3 4">
    <name type="scientific">Ichthyophthirius multifiliis</name>
    <name type="common">White spot disease agent</name>
    <name type="synonym">Ich</name>
    <dbReference type="NCBI Taxonomy" id="5932"/>
    <lineage>
        <taxon>Eukaryota</taxon>
        <taxon>Sar</taxon>
        <taxon>Alveolata</taxon>
        <taxon>Ciliophora</taxon>
        <taxon>Intramacronucleata</taxon>
        <taxon>Oligohymenophorea</taxon>
        <taxon>Hymenostomatida</taxon>
        <taxon>Ophryoglenina</taxon>
        <taxon>Ichthyophthirius</taxon>
    </lineage>
</organism>
<keyword evidence="3" id="KW-0378">Hydrolase</keyword>
<dbReference type="Proteomes" id="UP000008983">
    <property type="component" value="Unassembled WGS sequence"/>
</dbReference>
<dbReference type="GeneID" id="14907996"/>
<dbReference type="EC" id="3.1.3.33" evidence="3"/>
<dbReference type="InterPro" id="IPR006571">
    <property type="entry name" value="TLDc_dom"/>
</dbReference>
<dbReference type="SMART" id="SM00584">
    <property type="entry name" value="TLDc"/>
    <property type="match status" value="1"/>
</dbReference>
<evidence type="ECO:0000313" key="4">
    <source>
        <dbReference type="Proteomes" id="UP000008983"/>
    </source>
</evidence>
<dbReference type="GO" id="GO:0004651">
    <property type="term" value="F:polynucleotide 5'-phosphatase activity"/>
    <property type="evidence" value="ECO:0007669"/>
    <property type="project" value="UniProtKB-EC"/>
</dbReference>
<dbReference type="OMA" id="RHNIRES"/>
<dbReference type="eggNOG" id="KOG2372">
    <property type="taxonomic scope" value="Eukaryota"/>
</dbReference>
<keyword evidence="4" id="KW-1185">Reference proteome</keyword>
<dbReference type="AlphaFoldDB" id="G0QSG8"/>
<evidence type="ECO:0000259" key="2">
    <source>
        <dbReference type="PROSITE" id="PS51886"/>
    </source>
</evidence>
<dbReference type="EMBL" id="GL983811">
    <property type="protein sequence ID" value="EGR31847.1"/>
    <property type="molecule type" value="Genomic_DNA"/>
</dbReference>
<dbReference type="OrthoDB" id="26679at2759"/>
<evidence type="ECO:0000256" key="1">
    <source>
        <dbReference type="SAM" id="MobiDB-lite"/>
    </source>
</evidence>
<dbReference type="InterPro" id="IPR036779">
    <property type="entry name" value="LysM_dom_sf"/>
</dbReference>